<keyword evidence="1" id="KW-0472">Membrane</keyword>
<proteinExistence type="predicted"/>
<keyword evidence="1" id="KW-1133">Transmembrane helix</keyword>
<protein>
    <submittedName>
        <fullName evidence="2">Uncharacterized protein</fullName>
    </submittedName>
</protein>
<dbReference type="InterPro" id="IPR049711">
    <property type="entry name" value="PA3371-like"/>
</dbReference>
<evidence type="ECO:0000256" key="1">
    <source>
        <dbReference type="SAM" id="Phobius"/>
    </source>
</evidence>
<dbReference type="NCBIfam" id="NF041882">
    <property type="entry name" value="PA3371_fam"/>
    <property type="match status" value="1"/>
</dbReference>
<gene>
    <name evidence="2" type="ORF">NCTC10754_01855</name>
</gene>
<accession>A0A449IIH3</accession>
<evidence type="ECO:0000313" key="2">
    <source>
        <dbReference type="EMBL" id="VFB19271.1"/>
    </source>
</evidence>
<keyword evidence="1" id="KW-0812">Transmembrane</keyword>
<dbReference type="RefSeq" id="WP_165446519.1">
    <property type="nucleotide sequence ID" value="NZ_CAACYJ010000027.1"/>
</dbReference>
<organism evidence="2 3">
    <name type="scientific">Pseudomonas fragi</name>
    <dbReference type="NCBI Taxonomy" id="296"/>
    <lineage>
        <taxon>Bacteria</taxon>
        <taxon>Pseudomonadati</taxon>
        <taxon>Pseudomonadota</taxon>
        <taxon>Gammaproteobacteria</taxon>
        <taxon>Pseudomonadales</taxon>
        <taxon>Pseudomonadaceae</taxon>
        <taxon>Pseudomonas</taxon>
    </lineage>
</organism>
<dbReference type="Proteomes" id="UP000330809">
    <property type="component" value="Unassembled WGS sequence"/>
</dbReference>
<feature type="transmembrane region" description="Helical" evidence="1">
    <location>
        <begin position="27"/>
        <end position="48"/>
    </location>
</feature>
<sequence length="58" mass="6417">MSKIALALLMLALSSLALDVFTSNEFGNLPLIAAAVFFACWLVALMLGRRFKFDPQLR</sequence>
<dbReference type="EMBL" id="CAACYJ010000027">
    <property type="protein sequence ID" value="VFB19271.1"/>
    <property type="molecule type" value="Genomic_DNA"/>
</dbReference>
<evidence type="ECO:0000313" key="3">
    <source>
        <dbReference type="Proteomes" id="UP000330809"/>
    </source>
</evidence>
<reference evidence="2 3" key="1">
    <citation type="submission" date="2019-02" db="EMBL/GenBank/DDBJ databases">
        <authorList>
            <consortium name="Pathogen Informatics"/>
        </authorList>
    </citation>
    <scope>NUCLEOTIDE SEQUENCE [LARGE SCALE GENOMIC DNA]</scope>
    <source>
        <strain evidence="2 3">3012STDY7103891</strain>
    </source>
</reference>
<name>A0A449IIH3_PSEFR</name>
<dbReference type="AlphaFoldDB" id="A0A449IIH3"/>